<accession>A0A1I7ZJC8</accession>
<proteinExistence type="predicted"/>
<name>A0A1I7ZJC8_9BILA</name>
<evidence type="ECO:0000313" key="1">
    <source>
        <dbReference type="Proteomes" id="UP000095287"/>
    </source>
</evidence>
<evidence type="ECO:0000313" key="2">
    <source>
        <dbReference type="WBParaSite" id="L893_g27131.t1"/>
    </source>
</evidence>
<keyword evidence="1" id="KW-1185">Reference proteome</keyword>
<dbReference type="AlphaFoldDB" id="A0A1I7ZJC8"/>
<reference evidence="2" key="1">
    <citation type="submission" date="2016-11" db="UniProtKB">
        <authorList>
            <consortium name="WormBaseParasite"/>
        </authorList>
    </citation>
    <scope>IDENTIFICATION</scope>
</reference>
<dbReference type="Proteomes" id="UP000095287">
    <property type="component" value="Unplaced"/>
</dbReference>
<organism evidence="1 2">
    <name type="scientific">Steinernema glaseri</name>
    <dbReference type="NCBI Taxonomy" id="37863"/>
    <lineage>
        <taxon>Eukaryota</taxon>
        <taxon>Metazoa</taxon>
        <taxon>Ecdysozoa</taxon>
        <taxon>Nematoda</taxon>
        <taxon>Chromadorea</taxon>
        <taxon>Rhabditida</taxon>
        <taxon>Tylenchina</taxon>
        <taxon>Panagrolaimomorpha</taxon>
        <taxon>Strongyloidoidea</taxon>
        <taxon>Steinernematidae</taxon>
        <taxon>Steinernema</taxon>
    </lineage>
</organism>
<dbReference type="WBParaSite" id="L893_g27131.t1">
    <property type="protein sequence ID" value="L893_g27131.t1"/>
    <property type="gene ID" value="L893_g27131"/>
</dbReference>
<protein>
    <submittedName>
        <fullName evidence="2">Lipocln_cytosolic_FA-bd_dom domain-containing protein</fullName>
    </submittedName>
</protein>
<sequence>MCSAQFIGTQITFHRAFCRTMDATTYEIYKVGEKCAVHGTFKAEERLALSVTVKEPRTSTVETSQSFVQAEEFLQIEGSFKTHRECLVTRTVEEPPTYSATTSGAFSQAQDSLSVKRTVWGGKKCAAVCKTVDEPPEKRPCSNDTSKDL</sequence>